<dbReference type="GO" id="GO:0005524">
    <property type="term" value="F:ATP binding"/>
    <property type="evidence" value="ECO:0007669"/>
    <property type="project" value="UniProtKB-KW"/>
</dbReference>
<accession>A0ABV6KTV0</accession>
<keyword evidence="3" id="KW-0547">Nucleotide-binding</keyword>
<dbReference type="Pfam" id="PF00005">
    <property type="entry name" value="ABC_tran"/>
    <property type="match status" value="1"/>
</dbReference>
<dbReference type="EMBL" id="JBHLUU010000110">
    <property type="protein sequence ID" value="MFC0476733.1"/>
    <property type="molecule type" value="Genomic_DNA"/>
</dbReference>
<evidence type="ECO:0000313" key="7">
    <source>
        <dbReference type="Proteomes" id="UP001589738"/>
    </source>
</evidence>
<dbReference type="Gene3D" id="3.40.50.300">
    <property type="entry name" value="P-loop containing nucleotide triphosphate hydrolases"/>
    <property type="match status" value="1"/>
</dbReference>
<reference evidence="6 7" key="1">
    <citation type="submission" date="2024-09" db="EMBL/GenBank/DDBJ databases">
        <authorList>
            <person name="Sun Q."/>
            <person name="Mori K."/>
        </authorList>
    </citation>
    <scope>NUCLEOTIDE SEQUENCE [LARGE SCALE GENOMIC DNA]</scope>
    <source>
        <strain evidence="6 7">CGMCC 1.9126</strain>
    </source>
</reference>
<evidence type="ECO:0000313" key="6">
    <source>
        <dbReference type="EMBL" id="MFC0476733.1"/>
    </source>
</evidence>
<dbReference type="InterPro" id="IPR003593">
    <property type="entry name" value="AAA+_ATPase"/>
</dbReference>
<keyword evidence="4 6" id="KW-0067">ATP-binding</keyword>
<dbReference type="InterPro" id="IPR003439">
    <property type="entry name" value="ABC_transporter-like_ATP-bd"/>
</dbReference>
<evidence type="ECO:0000256" key="4">
    <source>
        <dbReference type="ARBA" id="ARBA00022840"/>
    </source>
</evidence>
<evidence type="ECO:0000256" key="3">
    <source>
        <dbReference type="ARBA" id="ARBA00022741"/>
    </source>
</evidence>
<evidence type="ECO:0000256" key="1">
    <source>
        <dbReference type="ARBA" id="ARBA00005417"/>
    </source>
</evidence>
<dbReference type="InterPro" id="IPR050763">
    <property type="entry name" value="ABC_transporter_ATP-binding"/>
</dbReference>
<dbReference type="SMART" id="SM00382">
    <property type="entry name" value="AAA"/>
    <property type="match status" value="1"/>
</dbReference>
<dbReference type="Proteomes" id="UP001589738">
    <property type="component" value="Unassembled WGS sequence"/>
</dbReference>
<feature type="domain" description="ABC transporter" evidence="5">
    <location>
        <begin position="5"/>
        <end position="233"/>
    </location>
</feature>
<comment type="similarity">
    <text evidence="1">Belongs to the ABC transporter superfamily.</text>
</comment>
<dbReference type="PROSITE" id="PS50893">
    <property type="entry name" value="ABC_TRANSPORTER_2"/>
    <property type="match status" value="1"/>
</dbReference>
<sequence>MAPIIQVEGIQKQFDARPVLHDVSFTVNKGDIVGLLGPNGSGKTTIIRLLNGVIEATAGKILVNNWDPHSQGHEIRKISGILTDGAGLYHEMSGVDNLRFFGKLYGVNDETRIQQLLEDFQLADHQQKKVGTYSTGMKRRLGIIKAILHNPTILFLDEPTNGLDPEGIQMVLQNIHTLNKQYGTTIFLCSHILHLIESVCTQYLFLDHGTIIESGTKSELETKYIKEISVKIETNAVVNELNPLYKVVKQDGSYITFILQTKEQLPRLLEEILKKQFWIHHVEIQNRDLESLYFQIRGVKNEDR</sequence>
<dbReference type="InterPro" id="IPR027417">
    <property type="entry name" value="P-loop_NTPase"/>
</dbReference>
<evidence type="ECO:0000256" key="2">
    <source>
        <dbReference type="ARBA" id="ARBA00022448"/>
    </source>
</evidence>
<name>A0ABV6KTV0_9BACI</name>
<gene>
    <name evidence="6" type="ORF">ACFFHF_16140</name>
</gene>
<dbReference type="SUPFAM" id="SSF52540">
    <property type="entry name" value="P-loop containing nucleoside triphosphate hydrolases"/>
    <property type="match status" value="1"/>
</dbReference>
<dbReference type="RefSeq" id="WP_377058587.1">
    <property type="nucleotide sequence ID" value="NZ_JBHLUU010000110.1"/>
</dbReference>
<comment type="caution">
    <text evidence="6">The sequence shown here is derived from an EMBL/GenBank/DDBJ whole genome shotgun (WGS) entry which is preliminary data.</text>
</comment>
<protein>
    <submittedName>
        <fullName evidence="6">ABC transporter ATP-binding protein</fullName>
    </submittedName>
</protein>
<dbReference type="PANTHER" id="PTHR42711:SF5">
    <property type="entry name" value="ABC TRANSPORTER ATP-BINDING PROTEIN NATA"/>
    <property type="match status" value="1"/>
</dbReference>
<evidence type="ECO:0000259" key="5">
    <source>
        <dbReference type="PROSITE" id="PS50893"/>
    </source>
</evidence>
<organism evidence="6 7">
    <name type="scientific">Robertmurraya beringensis</name>
    <dbReference type="NCBI Taxonomy" id="641660"/>
    <lineage>
        <taxon>Bacteria</taxon>
        <taxon>Bacillati</taxon>
        <taxon>Bacillota</taxon>
        <taxon>Bacilli</taxon>
        <taxon>Bacillales</taxon>
        <taxon>Bacillaceae</taxon>
        <taxon>Robertmurraya</taxon>
    </lineage>
</organism>
<keyword evidence="2" id="KW-0813">Transport</keyword>
<dbReference type="PANTHER" id="PTHR42711">
    <property type="entry name" value="ABC TRANSPORTER ATP-BINDING PROTEIN"/>
    <property type="match status" value="1"/>
</dbReference>
<keyword evidence="7" id="KW-1185">Reference proteome</keyword>
<proteinExistence type="inferred from homology"/>